<sequence>MIRKAQTLYQRRWSRNRNRDGPVSDGIDQEEEINQCVLCANVAFQLITKRNIEETHKSAAETAGKVILETAEVEAAMAPKAPPGASAEPGPSASGFGGLRLDGIVGSVPLGETASPGFGDGSRGVMSGDRAGDEAGTPGSNAGAAEMAEISRPEEEEMEPTTTEKGPMQRNTSTAAAAPETGDAMGTETPAKAQARAKSRSWESQGKKKEMDGIGVGTWTRGWWELGDCARNAVRHLLLRDKAETNCSVLELLEH</sequence>
<reference evidence="2 3" key="1">
    <citation type="submission" date="2021-07" db="EMBL/GenBank/DDBJ databases">
        <title>The Aristolochia fimbriata genome: insights into angiosperm evolution, floral development and chemical biosynthesis.</title>
        <authorList>
            <person name="Jiao Y."/>
        </authorList>
    </citation>
    <scope>NUCLEOTIDE SEQUENCE [LARGE SCALE GENOMIC DNA]</scope>
    <source>
        <strain evidence="2">IBCAS-2021</strain>
        <tissue evidence="2">Leaf</tissue>
    </source>
</reference>
<keyword evidence="3" id="KW-1185">Reference proteome</keyword>
<evidence type="ECO:0000313" key="3">
    <source>
        <dbReference type="Proteomes" id="UP000825729"/>
    </source>
</evidence>
<evidence type="ECO:0000256" key="1">
    <source>
        <dbReference type="SAM" id="MobiDB-lite"/>
    </source>
</evidence>
<accession>A0AAV7F8S4</accession>
<proteinExistence type="predicted"/>
<protein>
    <submittedName>
        <fullName evidence="2">Uncharacterized protein</fullName>
    </submittedName>
</protein>
<feature type="region of interest" description="Disordered" evidence="1">
    <location>
        <begin position="79"/>
        <end position="98"/>
    </location>
</feature>
<feature type="region of interest" description="Disordered" evidence="1">
    <location>
        <begin position="107"/>
        <end position="210"/>
    </location>
</feature>
<name>A0AAV7F8S4_ARIFI</name>
<feature type="compositionally biased region" description="Low complexity" evidence="1">
    <location>
        <begin position="83"/>
        <end position="94"/>
    </location>
</feature>
<dbReference type="Proteomes" id="UP000825729">
    <property type="component" value="Unassembled WGS sequence"/>
</dbReference>
<gene>
    <name evidence="2" type="ORF">H6P81_002075</name>
</gene>
<evidence type="ECO:0000313" key="2">
    <source>
        <dbReference type="EMBL" id="KAG9457567.1"/>
    </source>
</evidence>
<dbReference type="AlphaFoldDB" id="A0AAV7F8S4"/>
<comment type="caution">
    <text evidence="2">The sequence shown here is derived from an EMBL/GenBank/DDBJ whole genome shotgun (WGS) entry which is preliminary data.</text>
</comment>
<organism evidence="2 3">
    <name type="scientific">Aristolochia fimbriata</name>
    <name type="common">White veined hardy Dutchman's pipe vine</name>
    <dbReference type="NCBI Taxonomy" id="158543"/>
    <lineage>
        <taxon>Eukaryota</taxon>
        <taxon>Viridiplantae</taxon>
        <taxon>Streptophyta</taxon>
        <taxon>Embryophyta</taxon>
        <taxon>Tracheophyta</taxon>
        <taxon>Spermatophyta</taxon>
        <taxon>Magnoliopsida</taxon>
        <taxon>Magnoliidae</taxon>
        <taxon>Piperales</taxon>
        <taxon>Aristolochiaceae</taxon>
        <taxon>Aristolochia</taxon>
    </lineage>
</organism>
<dbReference type="EMBL" id="JAINDJ010000002">
    <property type="protein sequence ID" value="KAG9457567.1"/>
    <property type="molecule type" value="Genomic_DNA"/>
</dbReference>